<accession>A0AAD0PWF4</accession>
<gene>
    <name evidence="2" type="ORF">PLA107_032615</name>
</gene>
<proteinExistence type="predicted"/>
<dbReference type="AlphaFoldDB" id="A0AAD0PWF4"/>
<dbReference type="EMBL" id="CP031226">
    <property type="protein sequence ID" value="AXH59971.1"/>
    <property type="molecule type" value="Genomic_DNA"/>
</dbReference>
<feature type="transmembrane region" description="Helical" evidence="1">
    <location>
        <begin position="39"/>
        <end position="56"/>
    </location>
</feature>
<dbReference type="Proteomes" id="UP000006426">
    <property type="component" value="Plasmid pmppla107"/>
</dbReference>
<keyword evidence="1" id="KW-0472">Membrane</keyword>
<feature type="transmembrane region" description="Helical" evidence="1">
    <location>
        <begin position="62"/>
        <end position="80"/>
    </location>
</feature>
<organism evidence="2 3">
    <name type="scientific">Pseudomonas amygdali pv. lachrymans str. M301315</name>
    <dbReference type="NCBI Taxonomy" id="629260"/>
    <lineage>
        <taxon>Bacteria</taxon>
        <taxon>Pseudomonadati</taxon>
        <taxon>Pseudomonadota</taxon>
        <taxon>Gammaproteobacteria</taxon>
        <taxon>Pseudomonadales</taxon>
        <taxon>Pseudomonadaceae</taxon>
        <taxon>Pseudomonas</taxon>
        <taxon>Pseudomonas amygdali</taxon>
    </lineage>
</organism>
<reference evidence="2 3" key="1">
    <citation type="journal article" date="2011" name="PLoS Pathog.">
        <title>Dynamic evolution of pathogenicity revealed by sequencing and comparative genomics of 19 Pseudomonas syringae isolates.</title>
        <authorList>
            <person name="Baltrus D.A."/>
            <person name="Nishimura M.T."/>
            <person name="Romanchuk A."/>
            <person name="Chang J.H."/>
            <person name="Mukhtar M.S."/>
            <person name="Cherkis K."/>
            <person name="Roach J."/>
            <person name="Grant S.R."/>
            <person name="Jones C.D."/>
            <person name="Dangl J.L."/>
        </authorList>
    </citation>
    <scope>NUCLEOTIDE SEQUENCE [LARGE SCALE GENOMIC DNA]</scope>
    <source>
        <strain evidence="2 3">M301315</strain>
    </source>
</reference>
<keyword evidence="1" id="KW-0812">Transmembrane</keyword>
<evidence type="ECO:0000313" key="2">
    <source>
        <dbReference type="EMBL" id="AXH59971.1"/>
    </source>
</evidence>
<name>A0AAD0PWF4_PSEAV</name>
<keyword evidence="2" id="KW-0614">Plasmid</keyword>
<evidence type="ECO:0000313" key="3">
    <source>
        <dbReference type="Proteomes" id="UP000006426"/>
    </source>
</evidence>
<evidence type="ECO:0000256" key="1">
    <source>
        <dbReference type="SAM" id="Phobius"/>
    </source>
</evidence>
<protein>
    <submittedName>
        <fullName evidence="2">Uncharacterized protein</fullName>
    </submittedName>
</protein>
<geneLocation type="plasmid" evidence="3">
    <name>pmppla107</name>
</geneLocation>
<sequence length="143" mass="16230">MLWLLPGADRMALLAQENVDRVCHWLKLRRLAFRFDSKIRFFCLLGFVIPGMMSIGSMWMTILSAAIGLVVLAVAPVLAGRHILTVIRNRFGEAVAEEAYKHCEFSRFMANKNFTIGEIQGELSARWEREQAEKDGETQVAND</sequence>
<keyword evidence="1" id="KW-1133">Transmembrane helix</keyword>